<dbReference type="GO" id="GO:0046872">
    <property type="term" value="F:metal ion binding"/>
    <property type="evidence" value="ECO:0007669"/>
    <property type="project" value="UniProtKB-KW"/>
</dbReference>
<dbReference type="GO" id="GO:0016491">
    <property type="term" value="F:oxidoreductase activity"/>
    <property type="evidence" value="ECO:0007669"/>
    <property type="project" value="UniProtKB-KW"/>
</dbReference>
<evidence type="ECO:0000313" key="8">
    <source>
        <dbReference type="EMBL" id="VYU48285.1"/>
    </source>
</evidence>
<dbReference type="GO" id="GO:0051539">
    <property type="term" value="F:4 iron, 4 sulfur cluster binding"/>
    <property type="evidence" value="ECO:0007669"/>
    <property type="project" value="UniProtKB-KW"/>
</dbReference>
<dbReference type="Pfam" id="PF02310">
    <property type="entry name" value="B12-binding"/>
    <property type="match status" value="1"/>
</dbReference>
<dbReference type="SFLD" id="SFLDS00029">
    <property type="entry name" value="Radical_SAM"/>
    <property type="match status" value="1"/>
</dbReference>
<comment type="cofactor">
    <cofactor evidence="1">
        <name>[4Fe-4S] cluster</name>
        <dbReference type="ChEBI" id="CHEBI:49883"/>
    </cofactor>
</comment>
<evidence type="ECO:0000259" key="7">
    <source>
        <dbReference type="PROSITE" id="PS51918"/>
    </source>
</evidence>
<dbReference type="SMART" id="SM00729">
    <property type="entry name" value="Elp3"/>
    <property type="match status" value="1"/>
</dbReference>
<dbReference type="CDD" id="cd02068">
    <property type="entry name" value="radical_SAM_B12_BD"/>
    <property type="match status" value="1"/>
</dbReference>
<evidence type="ECO:0000256" key="4">
    <source>
        <dbReference type="ARBA" id="ARBA00023004"/>
    </source>
</evidence>
<dbReference type="InterPro" id="IPR034466">
    <property type="entry name" value="Methyltransferase_Class_B"/>
</dbReference>
<dbReference type="RefSeq" id="WP_021841074.1">
    <property type="nucleotide sequence ID" value="NZ_CACRUX010000097.1"/>
</dbReference>
<sequence length="621" mass="71269">MNILLSTLNSKFIHSSLALRYLRAFGRTQGQAYDIVEYTINMPVLDIISDLTEHDADVVGFACYIWNIDMTLHVASLLKSVRPAVKIVLGGPEVSYTARRILEQHPYIDYIVQGEGEEAFAKLTAKLQAGESPLEPAITGILGRETGTDVTGTNTMDVTALIANVGNVNSLNEIYPIKGSEEVAEVADLGTIPFPYDESDMVDLEHKIIYYESSRGCPFHCQYCLSGNANTVRFFPQERTFKELQWFIDHKVKQVKFVDRTFNCAKHHHLPLMQWIHDADTATNFHLEMEPVLMGQEEVDLLVTAPKGRMQIEVGVQSTNPETLKAIQRYNNWAHICEVIRPVIEGGRTHVHMDLIVGLPHEPYERFGESFNDVFSLTPHALQIGFLKLLQGSGLERSKDYDYVYDPKAPYEVLATHVMPYDEIRFLKHFEDVFERFYNSERLRTVFGYLGRRLIANGESAFHYFENLTKAWLAQNLHQRKLNDRDQMAFLHDYFEKQNDVISKELLEYDCLVSFGGKVRGDELGLPKQTKELLQAGETFWRDEELVKQFIPNYRFVEWRRIRQDYCEHTVTLATAVILGAISEAEQKTYKTKGIDRVTLIIDVKQRQTPFVRPEAVLVNE</sequence>
<gene>
    <name evidence="8" type="primary">hemZ_2</name>
    <name evidence="8" type="ORF">VRLFYP33_02207</name>
</gene>
<name>A0A6N3F8E9_9FIRM</name>
<protein>
    <submittedName>
        <fullName evidence="8">Oxygen-independent coproporphyrinogen-III oxidase 2</fullName>
        <ecNumber evidence="8">1.3.99.22</ecNumber>
    </submittedName>
</protein>
<dbReference type="GO" id="GO:0031419">
    <property type="term" value="F:cobalamin binding"/>
    <property type="evidence" value="ECO:0007669"/>
    <property type="project" value="InterPro"/>
</dbReference>
<dbReference type="SFLD" id="SFLDG01123">
    <property type="entry name" value="methyltransferase_(Class_B)"/>
    <property type="match status" value="1"/>
</dbReference>
<dbReference type="InterPro" id="IPR023404">
    <property type="entry name" value="rSAM_horseshoe"/>
</dbReference>
<reference evidence="8" key="1">
    <citation type="submission" date="2019-11" db="EMBL/GenBank/DDBJ databases">
        <authorList>
            <person name="Feng L."/>
        </authorList>
    </citation>
    <scope>NUCLEOTIDE SEQUENCE</scope>
    <source>
        <strain evidence="8">VrattiLFYP33</strain>
    </source>
</reference>
<evidence type="ECO:0000256" key="5">
    <source>
        <dbReference type="ARBA" id="ARBA00023014"/>
    </source>
</evidence>
<dbReference type="InterPro" id="IPR051198">
    <property type="entry name" value="BchE-like"/>
</dbReference>
<dbReference type="SFLD" id="SFLDG01082">
    <property type="entry name" value="B12-binding_domain_containing"/>
    <property type="match status" value="1"/>
</dbReference>
<dbReference type="EMBL" id="CACRUX010000097">
    <property type="protein sequence ID" value="VYU48285.1"/>
    <property type="molecule type" value="Genomic_DNA"/>
</dbReference>
<dbReference type="Gene3D" id="3.80.30.20">
    <property type="entry name" value="tm_1862 like domain"/>
    <property type="match status" value="1"/>
</dbReference>
<evidence type="ECO:0000259" key="6">
    <source>
        <dbReference type="PROSITE" id="PS51332"/>
    </source>
</evidence>
<organism evidence="8">
    <name type="scientific">Veillonella ratti</name>
    <dbReference type="NCBI Taxonomy" id="103892"/>
    <lineage>
        <taxon>Bacteria</taxon>
        <taxon>Bacillati</taxon>
        <taxon>Bacillota</taxon>
        <taxon>Negativicutes</taxon>
        <taxon>Veillonellales</taxon>
        <taxon>Veillonellaceae</taxon>
        <taxon>Veillonella</taxon>
    </lineage>
</organism>
<accession>A0A6N3F8E9</accession>
<keyword evidence="2" id="KW-0949">S-adenosyl-L-methionine</keyword>
<keyword evidence="3" id="KW-0479">Metal-binding</keyword>
<dbReference type="PANTHER" id="PTHR43409:SF16">
    <property type="entry name" value="SLR0320 PROTEIN"/>
    <property type="match status" value="1"/>
</dbReference>
<dbReference type="InterPro" id="IPR025288">
    <property type="entry name" value="DUF4080"/>
</dbReference>
<dbReference type="SUPFAM" id="SSF52242">
    <property type="entry name" value="Cobalamin (vitamin B12)-binding domain"/>
    <property type="match status" value="1"/>
</dbReference>
<dbReference type="AlphaFoldDB" id="A0A6N3F8E9"/>
<feature type="domain" description="Radical SAM core" evidence="7">
    <location>
        <begin position="203"/>
        <end position="431"/>
    </location>
</feature>
<dbReference type="InterPro" id="IPR006158">
    <property type="entry name" value="Cobalamin-bd"/>
</dbReference>
<evidence type="ECO:0000256" key="2">
    <source>
        <dbReference type="ARBA" id="ARBA00022691"/>
    </source>
</evidence>
<evidence type="ECO:0000256" key="1">
    <source>
        <dbReference type="ARBA" id="ARBA00001966"/>
    </source>
</evidence>
<feature type="domain" description="B12-binding" evidence="6">
    <location>
        <begin position="1"/>
        <end position="134"/>
    </location>
</feature>
<dbReference type="PANTHER" id="PTHR43409">
    <property type="entry name" value="ANAEROBIC MAGNESIUM-PROTOPORPHYRIN IX MONOMETHYL ESTER CYCLASE-RELATED"/>
    <property type="match status" value="1"/>
</dbReference>
<dbReference type="InterPro" id="IPR058240">
    <property type="entry name" value="rSAM_sf"/>
</dbReference>
<dbReference type="GO" id="GO:0005829">
    <property type="term" value="C:cytosol"/>
    <property type="evidence" value="ECO:0007669"/>
    <property type="project" value="TreeGrafter"/>
</dbReference>
<proteinExistence type="predicted"/>
<dbReference type="PROSITE" id="PS51918">
    <property type="entry name" value="RADICAL_SAM"/>
    <property type="match status" value="1"/>
</dbReference>
<dbReference type="Pfam" id="PF13311">
    <property type="entry name" value="DUF4080"/>
    <property type="match status" value="1"/>
</dbReference>
<dbReference type="InterPro" id="IPR006638">
    <property type="entry name" value="Elp3/MiaA/NifB-like_rSAM"/>
</dbReference>
<dbReference type="EC" id="1.3.99.22" evidence="8"/>
<dbReference type="PROSITE" id="PS51332">
    <property type="entry name" value="B12_BINDING"/>
    <property type="match status" value="1"/>
</dbReference>
<keyword evidence="8" id="KW-0560">Oxidoreductase</keyword>
<keyword evidence="5" id="KW-0411">Iron-sulfur</keyword>
<dbReference type="InterPro" id="IPR007197">
    <property type="entry name" value="rSAM"/>
</dbReference>
<dbReference type="Gene3D" id="3.40.50.280">
    <property type="entry name" value="Cobalamin-binding domain"/>
    <property type="match status" value="1"/>
</dbReference>
<dbReference type="SUPFAM" id="SSF102114">
    <property type="entry name" value="Radical SAM enzymes"/>
    <property type="match status" value="1"/>
</dbReference>
<dbReference type="Pfam" id="PF04055">
    <property type="entry name" value="Radical_SAM"/>
    <property type="match status" value="1"/>
</dbReference>
<keyword evidence="4" id="KW-0408">Iron</keyword>
<evidence type="ECO:0000256" key="3">
    <source>
        <dbReference type="ARBA" id="ARBA00022723"/>
    </source>
</evidence>
<dbReference type="InterPro" id="IPR036724">
    <property type="entry name" value="Cobalamin-bd_sf"/>
</dbReference>